<dbReference type="AlphaFoldDB" id="A0AA88MU16"/>
<organism evidence="1 2">
    <name type="scientific">Channa striata</name>
    <name type="common">Snakehead murrel</name>
    <name type="synonym">Ophicephalus striatus</name>
    <dbReference type="NCBI Taxonomy" id="64152"/>
    <lineage>
        <taxon>Eukaryota</taxon>
        <taxon>Metazoa</taxon>
        <taxon>Chordata</taxon>
        <taxon>Craniata</taxon>
        <taxon>Vertebrata</taxon>
        <taxon>Euteleostomi</taxon>
        <taxon>Actinopterygii</taxon>
        <taxon>Neopterygii</taxon>
        <taxon>Teleostei</taxon>
        <taxon>Neoteleostei</taxon>
        <taxon>Acanthomorphata</taxon>
        <taxon>Anabantaria</taxon>
        <taxon>Anabantiformes</taxon>
        <taxon>Channoidei</taxon>
        <taxon>Channidae</taxon>
        <taxon>Channa</taxon>
    </lineage>
</organism>
<sequence length="167" mass="18575">MEGRAFLESPHLVIGCNRTVLYPEIPPRKSGGASHFNNTDHLSGFHTDVTHIILWIVAYPGKVLAKINLSVKSWLMGGIHTSTHLYHLIQELFQFCKTCDLYLIRNEEAEKHLCSVTKDSPKFSSDCSPQKKTCRGWYSAETSAYTCHCGSSFKGNVDDPVAGNCLA</sequence>
<evidence type="ECO:0000313" key="1">
    <source>
        <dbReference type="EMBL" id="KAK2844389.1"/>
    </source>
</evidence>
<reference evidence="1" key="1">
    <citation type="submission" date="2023-07" db="EMBL/GenBank/DDBJ databases">
        <title>Chromosome-level Genome Assembly of Striped Snakehead (Channa striata).</title>
        <authorList>
            <person name="Liu H."/>
        </authorList>
    </citation>
    <scope>NUCLEOTIDE SEQUENCE</scope>
    <source>
        <strain evidence="1">Gz</strain>
        <tissue evidence="1">Muscle</tissue>
    </source>
</reference>
<dbReference type="EMBL" id="JAUPFM010000008">
    <property type="protein sequence ID" value="KAK2844389.1"/>
    <property type="molecule type" value="Genomic_DNA"/>
</dbReference>
<keyword evidence="2" id="KW-1185">Reference proteome</keyword>
<protein>
    <submittedName>
        <fullName evidence="1">Uncharacterized protein</fullName>
    </submittedName>
</protein>
<dbReference type="Proteomes" id="UP001187415">
    <property type="component" value="Unassembled WGS sequence"/>
</dbReference>
<evidence type="ECO:0000313" key="2">
    <source>
        <dbReference type="Proteomes" id="UP001187415"/>
    </source>
</evidence>
<name>A0AA88MU16_CHASR</name>
<gene>
    <name evidence="1" type="ORF">Q5P01_011048</name>
</gene>
<proteinExistence type="predicted"/>
<comment type="caution">
    <text evidence="1">The sequence shown here is derived from an EMBL/GenBank/DDBJ whole genome shotgun (WGS) entry which is preliminary data.</text>
</comment>
<accession>A0AA88MU16</accession>